<dbReference type="InterPro" id="IPR022907">
    <property type="entry name" value="VapC_family"/>
</dbReference>
<dbReference type="GO" id="GO:0000287">
    <property type="term" value="F:magnesium ion binding"/>
    <property type="evidence" value="ECO:0007669"/>
    <property type="project" value="UniProtKB-UniRule"/>
</dbReference>
<comment type="similarity">
    <text evidence="5">Belongs to the PINc/VapC protein family.</text>
</comment>
<evidence type="ECO:0000313" key="8">
    <source>
        <dbReference type="Proteomes" id="UP000002964"/>
    </source>
</evidence>
<keyword evidence="3 5" id="KW-0479">Metal-binding</keyword>
<dbReference type="EC" id="3.1.-.-" evidence="5"/>
<dbReference type="InterPro" id="IPR002716">
    <property type="entry name" value="PIN_dom"/>
</dbReference>
<evidence type="ECO:0000256" key="5">
    <source>
        <dbReference type="HAMAP-Rule" id="MF_00265"/>
    </source>
</evidence>
<sequence length="134" mass="15317">MRRAYVDSCLFIYWVERAAPQTQAAQRWLEGNADANLCISPLVRMEILVKPMRLQQLSLIQAYETLLEAQTWLTINDRIFARALALRSRFGLKTPDALHLATAQQYGCDELWTNDSRLQSAAGSMAVNVFEHKM</sequence>
<keyword evidence="2 5" id="KW-0540">Nuclease</keyword>
<evidence type="ECO:0000259" key="6">
    <source>
        <dbReference type="Pfam" id="PF01850"/>
    </source>
</evidence>
<evidence type="ECO:0000256" key="1">
    <source>
        <dbReference type="ARBA" id="ARBA00022649"/>
    </source>
</evidence>
<dbReference type="HAMAP" id="MF_00265">
    <property type="entry name" value="VapC_Nob1"/>
    <property type="match status" value="1"/>
</dbReference>
<reference evidence="8" key="1">
    <citation type="submission" date="2011-06" db="EMBL/GenBank/DDBJ databases">
        <authorList>
            <consortium name="US DOE Joint Genome Institute (JGI-PGF)"/>
            <person name="Lucas S."/>
            <person name="Han J."/>
            <person name="Lapidus A."/>
            <person name="Cheng J.-F."/>
            <person name="Goodwin L."/>
            <person name="Pitluck S."/>
            <person name="Peters L."/>
            <person name="Land M.L."/>
            <person name="Hauser L."/>
            <person name="Vogl K."/>
            <person name="Liu Z."/>
            <person name="Overmann J."/>
            <person name="Frigaard N.-U."/>
            <person name="Bryant D.A."/>
            <person name="Woyke T.J."/>
        </authorList>
    </citation>
    <scope>NUCLEOTIDE SEQUENCE [LARGE SCALE GENOMIC DNA]</scope>
    <source>
        <strain evidence="8">970</strain>
    </source>
</reference>
<dbReference type="GO" id="GO:0090729">
    <property type="term" value="F:toxin activity"/>
    <property type="evidence" value="ECO:0007669"/>
    <property type="project" value="UniProtKB-KW"/>
</dbReference>
<keyword evidence="5" id="KW-0800">Toxin</keyword>
<dbReference type="OrthoDB" id="574461at2"/>
<dbReference type="RefSeq" id="WP_009146851.1">
    <property type="nucleotide sequence ID" value="NZ_CP121471.1"/>
</dbReference>
<dbReference type="Proteomes" id="UP000002964">
    <property type="component" value="Unassembled WGS sequence"/>
</dbReference>
<dbReference type="HOGENOM" id="CLU_125353_1_1_6"/>
<dbReference type="Gene3D" id="3.40.50.1010">
    <property type="entry name" value="5'-nuclease"/>
    <property type="match status" value="1"/>
</dbReference>
<dbReference type="AlphaFoldDB" id="H8YWD9"/>
<dbReference type="Pfam" id="PF01850">
    <property type="entry name" value="PIN"/>
    <property type="match status" value="1"/>
</dbReference>
<proteinExistence type="inferred from homology"/>
<protein>
    <recommendedName>
        <fullName evidence="5">Ribonuclease VapC</fullName>
        <shortName evidence="5">RNase VapC</shortName>
        <ecNumber evidence="5">3.1.-.-</ecNumber>
    </recommendedName>
    <alternativeName>
        <fullName evidence="5">Toxin VapC</fullName>
    </alternativeName>
</protein>
<comment type="cofactor">
    <cofactor evidence="5">
        <name>Mg(2+)</name>
        <dbReference type="ChEBI" id="CHEBI:18420"/>
    </cofactor>
</comment>
<evidence type="ECO:0000256" key="2">
    <source>
        <dbReference type="ARBA" id="ARBA00022722"/>
    </source>
</evidence>
<keyword evidence="5" id="KW-0460">Magnesium</keyword>
<dbReference type="CDD" id="cd09874">
    <property type="entry name" value="PIN_MT3492-like"/>
    <property type="match status" value="1"/>
</dbReference>
<dbReference type="STRING" id="631362.Thi970DRAFT_00398"/>
<accession>H8YWD9</accession>
<dbReference type="SUPFAM" id="SSF88723">
    <property type="entry name" value="PIN domain-like"/>
    <property type="match status" value="1"/>
</dbReference>
<dbReference type="InterPro" id="IPR029060">
    <property type="entry name" value="PIN-like_dom_sf"/>
</dbReference>
<name>H8YWD9_9GAMM</name>
<organism evidence="7 8">
    <name type="scientific">Thiorhodovibrio frisius</name>
    <dbReference type="NCBI Taxonomy" id="631362"/>
    <lineage>
        <taxon>Bacteria</taxon>
        <taxon>Pseudomonadati</taxon>
        <taxon>Pseudomonadota</taxon>
        <taxon>Gammaproteobacteria</taxon>
        <taxon>Chromatiales</taxon>
        <taxon>Chromatiaceae</taxon>
        <taxon>Thiorhodovibrio</taxon>
    </lineage>
</organism>
<dbReference type="EMBL" id="JH603166">
    <property type="protein sequence ID" value="EIC23671.1"/>
    <property type="molecule type" value="Genomic_DNA"/>
</dbReference>
<reference evidence="7 8" key="2">
    <citation type="submission" date="2011-11" db="EMBL/GenBank/DDBJ databases">
        <authorList>
            <consortium name="US DOE Joint Genome Institute"/>
            <person name="Lucas S."/>
            <person name="Han J."/>
            <person name="Lapidus A."/>
            <person name="Cheng J.-F."/>
            <person name="Goodwin L."/>
            <person name="Pitluck S."/>
            <person name="Peters L."/>
            <person name="Ovchinnikova G."/>
            <person name="Zhang X."/>
            <person name="Detter J.C."/>
            <person name="Han C."/>
            <person name="Tapia R."/>
            <person name="Land M."/>
            <person name="Hauser L."/>
            <person name="Kyrpides N."/>
            <person name="Ivanova N."/>
            <person name="Pagani I."/>
            <person name="Vogl K."/>
            <person name="Liu Z."/>
            <person name="Overmann J."/>
            <person name="Frigaard N.-U."/>
            <person name="Bryant D."/>
            <person name="Woyke T."/>
        </authorList>
    </citation>
    <scope>NUCLEOTIDE SEQUENCE [LARGE SCALE GENOMIC DNA]</scope>
    <source>
        <strain evidence="7 8">970</strain>
    </source>
</reference>
<feature type="domain" description="PIN" evidence="6">
    <location>
        <begin position="5"/>
        <end position="122"/>
    </location>
</feature>
<gene>
    <name evidence="5" type="primary">vapC</name>
    <name evidence="7" type="ORF">Thi970DRAFT_00398</name>
</gene>
<evidence type="ECO:0000313" key="7">
    <source>
        <dbReference type="EMBL" id="EIC23671.1"/>
    </source>
</evidence>
<keyword evidence="1 5" id="KW-1277">Toxin-antitoxin system</keyword>
<dbReference type="GO" id="GO:0004540">
    <property type="term" value="F:RNA nuclease activity"/>
    <property type="evidence" value="ECO:0007669"/>
    <property type="project" value="InterPro"/>
</dbReference>
<evidence type="ECO:0000256" key="4">
    <source>
        <dbReference type="ARBA" id="ARBA00022801"/>
    </source>
</evidence>
<keyword evidence="8" id="KW-1185">Reference proteome</keyword>
<feature type="binding site" evidence="5">
    <location>
        <position position="7"/>
    </location>
    <ligand>
        <name>Mg(2+)</name>
        <dbReference type="ChEBI" id="CHEBI:18420"/>
    </ligand>
</feature>
<comment type="function">
    <text evidence="5">Toxic component of a toxin-antitoxin (TA) system. An RNase.</text>
</comment>
<feature type="binding site" evidence="5">
    <location>
        <position position="96"/>
    </location>
    <ligand>
        <name>Mg(2+)</name>
        <dbReference type="ChEBI" id="CHEBI:18420"/>
    </ligand>
</feature>
<dbReference type="eggNOG" id="COG1848">
    <property type="taxonomic scope" value="Bacteria"/>
</dbReference>
<keyword evidence="4 5" id="KW-0378">Hydrolase</keyword>
<dbReference type="GO" id="GO:0016787">
    <property type="term" value="F:hydrolase activity"/>
    <property type="evidence" value="ECO:0007669"/>
    <property type="project" value="UniProtKB-KW"/>
</dbReference>
<evidence type="ECO:0000256" key="3">
    <source>
        <dbReference type="ARBA" id="ARBA00022723"/>
    </source>
</evidence>